<proteinExistence type="predicted"/>
<organism evidence="2 3">
    <name type="scientific">Mycena albidolilacea</name>
    <dbReference type="NCBI Taxonomy" id="1033008"/>
    <lineage>
        <taxon>Eukaryota</taxon>
        <taxon>Fungi</taxon>
        <taxon>Dikarya</taxon>
        <taxon>Basidiomycota</taxon>
        <taxon>Agaricomycotina</taxon>
        <taxon>Agaricomycetes</taxon>
        <taxon>Agaricomycetidae</taxon>
        <taxon>Agaricales</taxon>
        <taxon>Marasmiineae</taxon>
        <taxon>Mycenaceae</taxon>
        <taxon>Mycena</taxon>
    </lineage>
</organism>
<evidence type="ECO:0000313" key="3">
    <source>
        <dbReference type="Proteomes" id="UP001218218"/>
    </source>
</evidence>
<accession>A0AAD7EX66</accession>
<evidence type="ECO:0000256" key="1">
    <source>
        <dbReference type="SAM" id="MobiDB-lite"/>
    </source>
</evidence>
<keyword evidence="3" id="KW-1185">Reference proteome</keyword>
<dbReference type="AlphaFoldDB" id="A0AAD7EX66"/>
<comment type="caution">
    <text evidence="2">The sequence shown here is derived from an EMBL/GenBank/DDBJ whole genome shotgun (WGS) entry which is preliminary data.</text>
</comment>
<feature type="region of interest" description="Disordered" evidence="1">
    <location>
        <begin position="40"/>
        <end position="82"/>
    </location>
</feature>
<dbReference type="Proteomes" id="UP001218218">
    <property type="component" value="Unassembled WGS sequence"/>
</dbReference>
<reference evidence="2" key="1">
    <citation type="submission" date="2023-03" db="EMBL/GenBank/DDBJ databases">
        <title>Massive genome expansion in bonnet fungi (Mycena s.s.) driven by repeated elements and novel gene families across ecological guilds.</title>
        <authorList>
            <consortium name="Lawrence Berkeley National Laboratory"/>
            <person name="Harder C.B."/>
            <person name="Miyauchi S."/>
            <person name="Viragh M."/>
            <person name="Kuo A."/>
            <person name="Thoen E."/>
            <person name="Andreopoulos B."/>
            <person name="Lu D."/>
            <person name="Skrede I."/>
            <person name="Drula E."/>
            <person name="Henrissat B."/>
            <person name="Morin E."/>
            <person name="Kohler A."/>
            <person name="Barry K."/>
            <person name="LaButti K."/>
            <person name="Morin E."/>
            <person name="Salamov A."/>
            <person name="Lipzen A."/>
            <person name="Mereny Z."/>
            <person name="Hegedus B."/>
            <person name="Baldrian P."/>
            <person name="Stursova M."/>
            <person name="Weitz H."/>
            <person name="Taylor A."/>
            <person name="Grigoriev I.V."/>
            <person name="Nagy L.G."/>
            <person name="Martin F."/>
            <person name="Kauserud H."/>
        </authorList>
    </citation>
    <scope>NUCLEOTIDE SEQUENCE</scope>
    <source>
        <strain evidence="2">CBHHK002</strain>
    </source>
</reference>
<name>A0AAD7EX66_9AGAR</name>
<protein>
    <submittedName>
        <fullName evidence="2">Uncharacterized protein</fullName>
    </submittedName>
</protein>
<evidence type="ECO:0000313" key="2">
    <source>
        <dbReference type="EMBL" id="KAJ7355155.1"/>
    </source>
</evidence>
<gene>
    <name evidence="2" type="ORF">DFH08DRAFT_803198</name>
</gene>
<feature type="compositionally biased region" description="Basic and acidic residues" evidence="1">
    <location>
        <begin position="46"/>
        <end position="66"/>
    </location>
</feature>
<sequence>MTLKISAICVCSSCIKHTVVIDGTPQPGKQCHLQTRKRHMFGAGPPEKKAKQAVSSDKDTASDKEPQGPAAPASEGGDQDGQDTTLSPVFDLCCLLAIWLHAAAGASRNTVNVVLKALQFILVVALQLIQASLIAQGITGVQLPSIKTPADICTVHKLYKLEPEIVRTTCCHKCYTIYEGDVADMPSRCTFKRSKRAKKCNADLRIKDVPHTTFDTQKFESWLEFFLSQKVIEDHLEQAFDRDGPNLGDPIHDLRDSRA</sequence>
<dbReference type="EMBL" id="JARIHO010000009">
    <property type="protein sequence ID" value="KAJ7355155.1"/>
    <property type="molecule type" value="Genomic_DNA"/>
</dbReference>